<keyword evidence="4" id="KW-0597">Phosphoprotein</keyword>
<keyword evidence="6" id="KW-0288">FMN</keyword>
<evidence type="ECO:0000256" key="16">
    <source>
        <dbReference type="SAM" id="Phobius"/>
    </source>
</evidence>
<evidence type="ECO:0000256" key="9">
    <source>
        <dbReference type="ARBA" id="ARBA00022989"/>
    </source>
</evidence>
<evidence type="ECO:0000313" key="19">
    <source>
        <dbReference type="Proteomes" id="UP000189674"/>
    </source>
</evidence>
<dbReference type="STRING" id="1936003.STSP2_02681"/>
<keyword evidence="12" id="KW-0406">Ion transport</keyword>
<keyword evidence="18" id="KW-0560">Oxidoreductase</keyword>
<dbReference type="GO" id="GO:0016655">
    <property type="term" value="F:oxidoreductase activity, acting on NAD(P)H, quinone or similar compound as acceptor"/>
    <property type="evidence" value="ECO:0007669"/>
    <property type="project" value="InterPro"/>
</dbReference>
<feature type="transmembrane region" description="Helical" evidence="16">
    <location>
        <begin position="6"/>
        <end position="28"/>
    </location>
</feature>
<evidence type="ECO:0000256" key="7">
    <source>
        <dbReference type="ARBA" id="ARBA00022692"/>
    </source>
</evidence>
<gene>
    <name evidence="18" type="primary">nqrC</name>
    <name evidence="18" type="ORF">STSP2_02681</name>
</gene>
<evidence type="ECO:0000313" key="18">
    <source>
        <dbReference type="EMBL" id="AQT69490.1"/>
    </source>
</evidence>
<keyword evidence="7 16" id="KW-0812">Transmembrane</keyword>
<evidence type="ECO:0000256" key="6">
    <source>
        <dbReference type="ARBA" id="ARBA00022643"/>
    </source>
</evidence>
<keyword evidence="8" id="KW-1278">Translocase</keyword>
<dbReference type="RefSeq" id="WP_146663171.1">
    <property type="nucleotide sequence ID" value="NZ_CP019791.1"/>
</dbReference>
<keyword evidence="19" id="KW-1185">Reference proteome</keyword>
<evidence type="ECO:0000256" key="10">
    <source>
        <dbReference type="ARBA" id="ARBA00023027"/>
    </source>
</evidence>
<evidence type="ECO:0000256" key="12">
    <source>
        <dbReference type="ARBA" id="ARBA00023065"/>
    </source>
</evidence>
<dbReference type="PANTHER" id="PTHR37838">
    <property type="entry name" value="NA(+)-TRANSLOCATING NADH-QUINONE REDUCTASE SUBUNIT C"/>
    <property type="match status" value="1"/>
</dbReference>
<keyword evidence="2" id="KW-1003">Cell membrane</keyword>
<evidence type="ECO:0000259" key="17">
    <source>
        <dbReference type="SMART" id="SM00900"/>
    </source>
</evidence>
<dbReference type="OrthoDB" id="9794010at2"/>
<proteinExistence type="predicted"/>
<reference evidence="19" key="1">
    <citation type="submission" date="2017-02" db="EMBL/GenBank/DDBJ databases">
        <title>Comparative genomics and description of representatives of a novel lineage of planctomycetes thriving in anoxic sediments.</title>
        <authorList>
            <person name="Spring S."/>
            <person name="Bunk B."/>
            <person name="Sproer C."/>
        </authorList>
    </citation>
    <scope>NUCLEOTIDE SEQUENCE [LARGE SCALE GENOMIC DNA]</scope>
    <source>
        <strain evidence="19">ST-NAGAB-D1</strain>
    </source>
</reference>
<dbReference type="EMBL" id="CP019791">
    <property type="protein sequence ID" value="AQT69490.1"/>
    <property type="molecule type" value="Genomic_DNA"/>
</dbReference>
<dbReference type="InterPro" id="IPR010204">
    <property type="entry name" value="NqrC"/>
</dbReference>
<evidence type="ECO:0000256" key="4">
    <source>
        <dbReference type="ARBA" id="ARBA00022553"/>
    </source>
</evidence>
<keyword evidence="9 16" id="KW-1133">Transmembrane helix</keyword>
<dbReference type="GO" id="GO:0006814">
    <property type="term" value="P:sodium ion transport"/>
    <property type="evidence" value="ECO:0007669"/>
    <property type="project" value="UniProtKB-KW"/>
</dbReference>
<keyword evidence="13" id="KW-0830">Ubiquinone</keyword>
<organism evidence="18 19">
    <name type="scientific">Anaerohalosphaera lusitana</name>
    <dbReference type="NCBI Taxonomy" id="1936003"/>
    <lineage>
        <taxon>Bacteria</taxon>
        <taxon>Pseudomonadati</taxon>
        <taxon>Planctomycetota</taxon>
        <taxon>Phycisphaerae</taxon>
        <taxon>Sedimentisphaerales</taxon>
        <taxon>Anaerohalosphaeraceae</taxon>
        <taxon>Anaerohalosphaera</taxon>
    </lineage>
</organism>
<dbReference type="InterPro" id="IPR007329">
    <property type="entry name" value="FMN-bd"/>
</dbReference>
<feature type="domain" description="FMN-binding" evidence="17">
    <location>
        <begin position="97"/>
        <end position="192"/>
    </location>
</feature>
<keyword evidence="10" id="KW-0520">NAD</keyword>
<protein>
    <submittedName>
        <fullName evidence="18">Na(+)-translocating NADH-quinone reductase subunit C</fullName>
        <ecNumber evidence="18">1.6.5.-</ecNumber>
    </submittedName>
</protein>
<dbReference type="EC" id="1.6.5.-" evidence="18"/>
<dbReference type="KEGG" id="alus:STSP2_02681"/>
<evidence type="ECO:0000256" key="2">
    <source>
        <dbReference type="ARBA" id="ARBA00022475"/>
    </source>
</evidence>
<dbReference type="AlphaFoldDB" id="A0A1U9NPF3"/>
<evidence type="ECO:0000256" key="5">
    <source>
        <dbReference type="ARBA" id="ARBA00022630"/>
    </source>
</evidence>
<evidence type="ECO:0000256" key="3">
    <source>
        <dbReference type="ARBA" id="ARBA00022519"/>
    </source>
</evidence>
<keyword evidence="5" id="KW-0285">Flavoprotein</keyword>
<dbReference type="Proteomes" id="UP000189674">
    <property type="component" value="Chromosome"/>
</dbReference>
<keyword evidence="14 16" id="KW-0472">Membrane</keyword>
<dbReference type="SMART" id="SM00900">
    <property type="entry name" value="FMN_bind"/>
    <property type="match status" value="1"/>
</dbReference>
<sequence length="202" mass="22776">MTNKVWYPVVYMFIVTAFFSSVLIGFTFSTQERVEANEQIAFERAVLEAVARNGDLKRQQVHDKFVELMQGPKEDGSYELVEDGETKGYALPVAGKGFWAPIRGVIGFEKDRKTITGIAFYEQNETPGLGGKIMEEDWRRQFQGKVIAQQGKPLQIEPYGSELDQNEVEAITGATQTVKRLEVLINEDIQQWKGGSTETDKS</sequence>
<accession>A0A1U9NPF3</accession>
<keyword evidence="3" id="KW-0997">Cell inner membrane</keyword>
<evidence type="ECO:0000256" key="15">
    <source>
        <dbReference type="ARBA" id="ARBA00023201"/>
    </source>
</evidence>
<name>A0A1U9NPF3_9BACT</name>
<dbReference type="GO" id="GO:0010181">
    <property type="term" value="F:FMN binding"/>
    <property type="evidence" value="ECO:0007669"/>
    <property type="project" value="InterPro"/>
</dbReference>
<dbReference type="Pfam" id="PF04205">
    <property type="entry name" value="FMN_bind"/>
    <property type="match status" value="1"/>
</dbReference>
<keyword evidence="15" id="KW-0739">Sodium transport</keyword>
<evidence type="ECO:0000256" key="14">
    <source>
        <dbReference type="ARBA" id="ARBA00023136"/>
    </source>
</evidence>
<dbReference type="GO" id="GO:0016020">
    <property type="term" value="C:membrane"/>
    <property type="evidence" value="ECO:0007669"/>
    <property type="project" value="InterPro"/>
</dbReference>
<keyword evidence="1" id="KW-0813">Transport</keyword>
<evidence type="ECO:0000256" key="11">
    <source>
        <dbReference type="ARBA" id="ARBA00023053"/>
    </source>
</evidence>
<dbReference type="PANTHER" id="PTHR37838:SF1">
    <property type="entry name" value="NA(+)-TRANSLOCATING NADH-QUINONE REDUCTASE SUBUNIT C"/>
    <property type="match status" value="1"/>
</dbReference>
<evidence type="ECO:0000256" key="13">
    <source>
        <dbReference type="ARBA" id="ARBA00023075"/>
    </source>
</evidence>
<evidence type="ECO:0000256" key="1">
    <source>
        <dbReference type="ARBA" id="ARBA00022448"/>
    </source>
</evidence>
<keyword evidence="11" id="KW-0915">Sodium</keyword>
<evidence type="ECO:0000256" key="8">
    <source>
        <dbReference type="ARBA" id="ARBA00022967"/>
    </source>
</evidence>